<dbReference type="GO" id="GO:0008654">
    <property type="term" value="P:phospholipid biosynthetic process"/>
    <property type="evidence" value="ECO:0007669"/>
    <property type="project" value="UniProtKB-UniRule"/>
</dbReference>
<dbReference type="EC" id="2.3.1.275" evidence="10"/>
<organism evidence="11 12">
    <name type="scientific">Terrisporobacter othiniensis</name>
    <dbReference type="NCBI Taxonomy" id="1577792"/>
    <lineage>
        <taxon>Bacteria</taxon>
        <taxon>Bacillati</taxon>
        <taxon>Bacillota</taxon>
        <taxon>Clostridia</taxon>
        <taxon>Peptostreptococcales</taxon>
        <taxon>Peptostreptococcaceae</taxon>
        <taxon>Terrisporobacter</taxon>
    </lineage>
</organism>
<protein>
    <recommendedName>
        <fullName evidence="10">Glycerol-3-phosphate acyltransferase</fullName>
    </recommendedName>
    <alternativeName>
        <fullName evidence="10">Acyl-PO4 G3P acyltransferase</fullName>
    </alternativeName>
    <alternativeName>
        <fullName evidence="10">Acyl-phosphate--glycerol-3-phosphate acyltransferase</fullName>
    </alternativeName>
    <alternativeName>
        <fullName evidence="10">G3P acyltransferase</fullName>
        <shortName evidence="10">GPAT</shortName>
        <ecNumber evidence="10">2.3.1.275</ecNumber>
    </alternativeName>
    <alternativeName>
        <fullName evidence="10">Lysophosphatidic acid synthase</fullName>
        <shortName evidence="10">LPA synthase</shortName>
    </alternativeName>
</protein>
<dbReference type="UniPathway" id="UPA00085"/>
<keyword evidence="3 10" id="KW-0808">Transferase</keyword>
<feature type="transmembrane region" description="Helical" evidence="10">
    <location>
        <begin position="55"/>
        <end position="79"/>
    </location>
</feature>
<evidence type="ECO:0000256" key="7">
    <source>
        <dbReference type="ARBA" id="ARBA00023136"/>
    </source>
</evidence>
<proteinExistence type="inferred from homology"/>
<evidence type="ECO:0000256" key="5">
    <source>
        <dbReference type="ARBA" id="ARBA00022989"/>
    </source>
</evidence>
<evidence type="ECO:0000256" key="8">
    <source>
        <dbReference type="ARBA" id="ARBA00023209"/>
    </source>
</evidence>
<dbReference type="PANTHER" id="PTHR30309">
    <property type="entry name" value="INNER MEMBRANE PROTEIN YGIH"/>
    <property type="match status" value="1"/>
</dbReference>
<keyword evidence="8 10" id="KW-0594">Phospholipid biosynthesis</keyword>
<evidence type="ECO:0000256" key="10">
    <source>
        <dbReference type="HAMAP-Rule" id="MF_01043"/>
    </source>
</evidence>
<dbReference type="Proteomes" id="UP000031189">
    <property type="component" value="Unassembled WGS sequence"/>
</dbReference>
<keyword evidence="9 10" id="KW-1208">Phospholipid metabolism</keyword>
<keyword evidence="12" id="KW-1185">Reference proteome</keyword>
<evidence type="ECO:0000313" key="12">
    <source>
        <dbReference type="Proteomes" id="UP000031189"/>
    </source>
</evidence>
<dbReference type="NCBIfam" id="TIGR00023">
    <property type="entry name" value="glycerol-3-phosphate 1-O-acyltransferase PlsY"/>
    <property type="match status" value="1"/>
</dbReference>
<sequence>MLIYLIIIIIAYLLGNISTSYIVAKRLAGVDIRTQGSGNAGSTNVLRTLGKKAGALTFVGDVLKGLIAVLIARLIAYGVHMDQSICAYIAVVAVVLGHNYPAFLGFKGGKGVATSLGSMLGMNPLVALMCLGFFIIIVAITKYVSLGSILGIGLSPIIMLINHNTKGVLVTLFLTISVTITHKENIKRLINGTERKIGEKKKD</sequence>
<comment type="similarity">
    <text evidence="10">Belongs to the PlsY family.</text>
</comment>
<name>A0A0B3VMA9_9FIRM</name>
<keyword evidence="2 10" id="KW-0444">Lipid biosynthesis</keyword>
<dbReference type="AlphaFoldDB" id="A0A0B3VMA9"/>
<dbReference type="PANTHER" id="PTHR30309:SF0">
    <property type="entry name" value="GLYCEROL-3-PHOSPHATE ACYLTRANSFERASE-RELATED"/>
    <property type="match status" value="1"/>
</dbReference>
<comment type="function">
    <text evidence="10">Catalyzes the transfer of an acyl group from acyl-phosphate (acyl-PO(4)) to glycerol-3-phosphate (G3P) to form lysophosphatidic acid (LPA). This enzyme utilizes acyl-phosphate as fatty acyl donor, but not acyl-CoA or acyl-ACP.</text>
</comment>
<evidence type="ECO:0000313" key="11">
    <source>
        <dbReference type="EMBL" id="KHS57931.1"/>
    </source>
</evidence>
<keyword evidence="5 10" id="KW-1133">Transmembrane helix</keyword>
<reference evidence="11 12" key="1">
    <citation type="submission" date="2014-12" db="EMBL/GenBank/DDBJ databases">
        <title>Draft genome sequence of Terrisporobacter sp. 08-306576, isolated from the blood culture of a bacteremia patient.</title>
        <authorList>
            <person name="Lund L.C."/>
            <person name="Sydenham T.V."/>
            <person name="Hogh S.V."/>
            <person name="Skov M.N."/>
            <person name="Kemp M."/>
            <person name="Justesen U.S."/>
        </authorList>
    </citation>
    <scope>NUCLEOTIDE SEQUENCE [LARGE SCALE GENOMIC DNA]</scope>
    <source>
        <strain evidence="11 12">08-306576</strain>
    </source>
</reference>
<evidence type="ECO:0000256" key="3">
    <source>
        <dbReference type="ARBA" id="ARBA00022679"/>
    </source>
</evidence>
<dbReference type="Pfam" id="PF02660">
    <property type="entry name" value="G3P_acyltransf"/>
    <property type="match status" value="1"/>
</dbReference>
<evidence type="ECO:0000256" key="9">
    <source>
        <dbReference type="ARBA" id="ARBA00023264"/>
    </source>
</evidence>
<dbReference type="RefSeq" id="WP_039678881.1">
    <property type="nucleotide sequence ID" value="NZ_JAWGXO010000015.1"/>
</dbReference>
<comment type="caution">
    <text evidence="11">The sequence shown here is derived from an EMBL/GenBank/DDBJ whole genome shotgun (WGS) entry which is preliminary data.</text>
</comment>
<keyword evidence="1 10" id="KW-1003">Cell membrane</keyword>
<comment type="catalytic activity">
    <reaction evidence="10">
        <text>an acyl phosphate + sn-glycerol 3-phosphate = a 1-acyl-sn-glycero-3-phosphate + phosphate</text>
        <dbReference type="Rhea" id="RHEA:34075"/>
        <dbReference type="ChEBI" id="CHEBI:43474"/>
        <dbReference type="ChEBI" id="CHEBI:57597"/>
        <dbReference type="ChEBI" id="CHEBI:57970"/>
        <dbReference type="ChEBI" id="CHEBI:59918"/>
        <dbReference type="EC" id="2.3.1.275"/>
    </reaction>
</comment>
<dbReference type="STRING" id="1577792.QX51_05385"/>
<dbReference type="EMBL" id="JWHR01000059">
    <property type="protein sequence ID" value="KHS57931.1"/>
    <property type="molecule type" value="Genomic_DNA"/>
</dbReference>
<evidence type="ECO:0000256" key="1">
    <source>
        <dbReference type="ARBA" id="ARBA00022475"/>
    </source>
</evidence>
<keyword evidence="6 10" id="KW-0443">Lipid metabolism</keyword>
<dbReference type="OrthoDB" id="9777124at2"/>
<dbReference type="GO" id="GO:0043772">
    <property type="term" value="F:acyl-phosphate glycerol-3-phosphate acyltransferase activity"/>
    <property type="evidence" value="ECO:0007669"/>
    <property type="project" value="UniProtKB-UniRule"/>
</dbReference>
<evidence type="ECO:0000256" key="2">
    <source>
        <dbReference type="ARBA" id="ARBA00022516"/>
    </source>
</evidence>
<feature type="transmembrane region" description="Helical" evidence="10">
    <location>
        <begin position="6"/>
        <end position="24"/>
    </location>
</feature>
<dbReference type="GO" id="GO:0005886">
    <property type="term" value="C:plasma membrane"/>
    <property type="evidence" value="ECO:0007669"/>
    <property type="project" value="UniProtKB-SubCell"/>
</dbReference>
<dbReference type="SMART" id="SM01207">
    <property type="entry name" value="G3P_acyltransf"/>
    <property type="match status" value="1"/>
</dbReference>
<evidence type="ECO:0000256" key="6">
    <source>
        <dbReference type="ARBA" id="ARBA00023098"/>
    </source>
</evidence>
<dbReference type="InterPro" id="IPR003811">
    <property type="entry name" value="G3P_acylTferase_PlsY"/>
</dbReference>
<comment type="subunit">
    <text evidence="10">Probably interacts with PlsX.</text>
</comment>
<comment type="subcellular location">
    <subcellularLocation>
        <location evidence="10">Cell membrane</location>
        <topology evidence="10">Multi-pass membrane protein</topology>
    </subcellularLocation>
</comment>
<accession>A0A0B3VMA9</accession>
<feature type="transmembrane region" description="Helical" evidence="10">
    <location>
        <begin position="85"/>
        <end position="104"/>
    </location>
</feature>
<evidence type="ECO:0000256" key="4">
    <source>
        <dbReference type="ARBA" id="ARBA00022692"/>
    </source>
</evidence>
<dbReference type="HAMAP" id="MF_01043">
    <property type="entry name" value="PlsY"/>
    <property type="match status" value="1"/>
</dbReference>
<keyword evidence="4 10" id="KW-0812">Transmembrane</keyword>
<comment type="pathway">
    <text evidence="10">Lipid metabolism; phospholipid metabolism.</text>
</comment>
<gene>
    <name evidence="10" type="primary">plsY</name>
    <name evidence="11" type="ORF">QX51_05385</name>
</gene>
<feature type="transmembrane region" description="Helical" evidence="10">
    <location>
        <begin position="125"/>
        <end position="145"/>
    </location>
</feature>
<keyword evidence="7 10" id="KW-0472">Membrane</keyword>